<dbReference type="OrthoDB" id="9779968at2"/>
<dbReference type="AlphaFoldDB" id="A0A222FFB3"/>
<keyword evidence="3" id="KW-1185">Reference proteome</keyword>
<accession>A0A222FFB3</accession>
<sequence length="469" mass="49790">MNRRNFLQLSASSIALATTGGLTSLLGSTQALAASNDYKALVCVFLYGGMDNYDTVIPYDNTNYQRWAQARSGMLAEYETARSLANLLPLNTAAGANGQQFALPPEMPGLQQLFNNGNAAIVGNVGPLVAPTTASDFQSGAVALPSRLFSHNDQQSTWMSGTTEGAQFGWGGRMLDNLASTNVSNNNTFSAITMSSGELLITGPSTKPYNLVGGKALSIAALDASQHNRPNPEETYLGTNTSYVNGLPQDLSNFFSESKNYNNVLRQDIANETSSAYQKNQQFNNASTQATGSSFPPSYLGNQLSSVFKVINARQSLGPDRQVFVVTLGGFDTHSGQPVALPSLQRQIDGALSAFYNELASAGLENQVTLFTASDFGRTLAFNGDGTDHGWGAHHFVVGGAVNGGQIYGNIPDPVLGHDLDAGAGRLIPSTSMDQYAATLAAWMGVQENQLTSIFPNLSNFNGRPNFMG</sequence>
<dbReference type="PANTHER" id="PTHR43737:SF1">
    <property type="entry name" value="DUF1501 DOMAIN-CONTAINING PROTEIN"/>
    <property type="match status" value="1"/>
</dbReference>
<evidence type="ECO:0000256" key="1">
    <source>
        <dbReference type="SAM" id="SignalP"/>
    </source>
</evidence>
<evidence type="ECO:0008006" key="4">
    <source>
        <dbReference type="Google" id="ProtNLM"/>
    </source>
</evidence>
<dbReference type="KEGG" id="bsan:CHH28_00875"/>
<dbReference type="PANTHER" id="PTHR43737">
    <property type="entry name" value="BLL7424 PROTEIN"/>
    <property type="match status" value="1"/>
</dbReference>
<evidence type="ECO:0000313" key="2">
    <source>
        <dbReference type="EMBL" id="ASP37322.1"/>
    </source>
</evidence>
<feature type="chain" id="PRO_5012081426" description="Tat pathway signal protein" evidence="1">
    <location>
        <begin position="34"/>
        <end position="469"/>
    </location>
</feature>
<name>A0A222FFB3_9GAMM</name>
<organism evidence="2 3">
    <name type="scientific">Bacterioplanes sanyensis</name>
    <dbReference type="NCBI Taxonomy" id="1249553"/>
    <lineage>
        <taxon>Bacteria</taxon>
        <taxon>Pseudomonadati</taxon>
        <taxon>Pseudomonadota</taxon>
        <taxon>Gammaproteobacteria</taxon>
        <taxon>Oceanospirillales</taxon>
        <taxon>Oceanospirillaceae</taxon>
        <taxon>Bacterioplanes</taxon>
    </lineage>
</organism>
<gene>
    <name evidence="2" type="ORF">CHH28_00875</name>
</gene>
<dbReference type="EMBL" id="CP022530">
    <property type="protein sequence ID" value="ASP37322.1"/>
    <property type="molecule type" value="Genomic_DNA"/>
</dbReference>
<feature type="signal peptide" evidence="1">
    <location>
        <begin position="1"/>
        <end position="33"/>
    </location>
</feature>
<dbReference type="Pfam" id="PF07394">
    <property type="entry name" value="DUF1501"/>
    <property type="match status" value="1"/>
</dbReference>
<dbReference type="RefSeq" id="WP_094058540.1">
    <property type="nucleotide sequence ID" value="NZ_CP022530.1"/>
</dbReference>
<dbReference type="PROSITE" id="PS51318">
    <property type="entry name" value="TAT"/>
    <property type="match status" value="1"/>
</dbReference>
<dbReference type="Proteomes" id="UP000202440">
    <property type="component" value="Chromosome"/>
</dbReference>
<dbReference type="InterPro" id="IPR006311">
    <property type="entry name" value="TAT_signal"/>
</dbReference>
<proteinExistence type="predicted"/>
<evidence type="ECO:0000313" key="3">
    <source>
        <dbReference type="Proteomes" id="UP000202440"/>
    </source>
</evidence>
<reference evidence="2 3" key="1">
    <citation type="submission" date="2017-07" db="EMBL/GenBank/DDBJ databases">
        <title>Annotated genome sequence of Bacterioplanes sanyensis isolated from Red Sea.</title>
        <authorList>
            <person name="Rehman Z.U."/>
        </authorList>
    </citation>
    <scope>NUCLEOTIDE SEQUENCE [LARGE SCALE GENOMIC DNA]</scope>
    <source>
        <strain evidence="2 3">NV9</strain>
    </source>
</reference>
<protein>
    <recommendedName>
        <fullName evidence="4">Tat pathway signal protein</fullName>
    </recommendedName>
</protein>
<dbReference type="InterPro" id="IPR010869">
    <property type="entry name" value="DUF1501"/>
</dbReference>
<keyword evidence="1" id="KW-0732">Signal</keyword>